<reference evidence="3 4" key="1">
    <citation type="submission" date="2014-01" db="EMBL/GenBank/DDBJ databases">
        <title>Actinotalea ferrariae CF5-4.</title>
        <authorList>
            <person name="Chen F."/>
            <person name="Li Y."/>
            <person name="Wang G."/>
        </authorList>
    </citation>
    <scope>NUCLEOTIDE SEQUENCE [LARGE SCALE GENOMIC DNA]</scope>
    <source>
        <strain evidence="3 4">CF5-4</strain>
    </source>
</reference>
<dbReference type="GO" id="GO:0032131">
    <property type="term" value="F:alkylated DNA binding"/>
    <property type="evidence" value="ECO:0007669"/>
    <property type="project" value="TreeGrafter"/>
</dbReference>
<keyword evidence="2" id="KW-0234">DNA repair</keyword>
<keyword evidence="1" id="KW-0227">DNA damage</keyword>
<dbReference type="Proteomes" id="UP000019753">
    <property type="component" value="Unassembled WGS sequence"/>
</dbReference>
<dbReference type="PANTHER" id="PTHR43003:SF6">
    <property type="entry name" value="DNA GLYCOSYLASE"/>
    <property type="match status" value="1"/>
</dbReference>
<evidence type="ECO:0008006" key="5">
    <source>
        <dbReference type="Google" id="ProtNLM"/>
    </source>
</evidence>
<dbReference type="PANTHER" id="PTHR43003">
    <property type="entry name" value="DNA-3-METHYLADENINE GLYCOSYLASE"/>
    <property type="match status" value="1"/>
</dbReference>
<dbReference type="GO" id="GO:0043916">
    <property type="term" value="F:DNA-7-methylguanine glycosylase activity"/>
    <property type="evidence" value="ECO:0007669"/>
    <property type="project" value="TreeGrafter"/>
</dbReference>
<dbReference type="GO" id="GO:0006307">
    <property type="term" value="P:DNA alkylation repair"/>
    <property type="evidence" value="ECO:0007669"/>
    <property type="project" value="TreeGrafter"/>
</dbReference>
<protein>
    <recommendedName>
        <fullName evidence="5">3-methyladenine DNA glycosylase</fullName>
    </recommendedName>
</protein>
<gene>
    <name evidence="3" type="ORF">N866_16905</name>
</gene>
<dbReference type="EMBL" id="AXCW01000058">
    <property type="protein sequence ID" value="EYR63952.1"/>
    <property type="molecule type" value="Genomic_DNA"/>
</dbReference>
<dbReference type="RefSeq" id="WP_216699393.1">
    <property type="nucleotide sequence ID" value="NZ_AXCW01000058.1"/>
</dbReference>
<dbReference type="GO" id="GO:0008725">
    <property type="term" value="F:DNA-3-methyladenine glycosylase activity"/>
    <property type="evidence" value="ECO:0007669"/>
    <property type="project" value="TreeGrafter"/>
</dbReference>
<comment type="caution">
    <text evidence="3">The sequence shown here is derived from an EMBL/GenBank/DDBJ whole genome shotgun (WGS) entry which is preliminary data.</text>
</comment>
<dbReference type="Gene3D" id="1.10.340.30">
    <property type="entry name" value="Hypothetical protein, domain 2"/>
    <property type="match status" value="1"/>
</dbReference>
<dbReference type="SUPFAM" id="SSF48150">
    <property type="entry name" value="DNA-glycosylase"/>
    <property type="match status" value="1"/>
</dbReference>
<dbReference type="InterPro" id="IPR051912">
    <property type="entry name" value="Alkylbase_DNA_Glycosylase/TA"/>
</dbReference>
<keyword evidence="4" id="KW-1185">Reference proteome</keyword>
<dbReference type="GO" id="GO:0006285">
    <property type="term" value="P:base-excision repair, AP site formation"/>
    <property type="evidence" value="ECO:0007669"/>
    <property type="project" value="TreeGrafter"/>
</dbReference>
<evidence type="ECO:0000313" key="4">
    <source>
        <dbReference type="Proteomes" id="UP000019753"/>
    </source>
</evidence>
<dbReference type="AlphaFoldDB" id="A0A021VY08"/>
<sequence>MPTLATTLTLSAPTDVRRTLSPLRRGPRDPAFQQTVDSALWRTTRVASGAATVRVRQVGPCEVEAAAWGDGADEALASVPAMLGDLDDCADFDPPHGPVRDAHRRLAHVRIGRTGLVLEALVPAVLEQRVITQTAHDAWRYLLLRHGEPAPGPAPQGMRVPPSARGWAQVPVWDFHRAGVDPQRARTVVAAAQVAGRLEEAVGREPGEVHRRLLAVPGVGAWTVAETVQRAIGDPDAVSVGDYHLPGQVGWALAGEKVDDDGMLALLEPYRGHRYRAIRYLLLSGLGRVPRRGPRLAVEDHRTR</sequence>
<organism evidence="3 4">
    <name type="scientific">Actinotalea ferrariae CF5-4</name>
    <dbReference type="NCBI Taxonomy" id="948458"/>
    <lineage>
        <taxon>Bacteria</taxon>
        <taxon>Bacillati</taxon>
        <taxon>Actinomycetota</taxon>
        <taxon>Actinomycetes</taxon>
        <taxon>Micrococcales</taxon>
        <taxon>Cellulomonadaceae</taxon>
        <taxon>Actinotalea</taxon>
    </lineage>
</organism>
<accession>A0A021VY08</accession>
<evidence type="ECO:0000313" key="3">
    <source>
        <dbReference type="EMBL" id="EYR63952.1"/>
    </source>
</evidence>
<dbReference type="InterPro" id="IPR011257">
    <property type="entry name" value="DNA_glycosylase"/>
</dbReference>
<dbReference type="GO" id="GO:0005737">
    <property type="term" value="C:cytoplasm"/>
    <property type="evidence" value="ECO:0007669"/>
    <property type="project" value="TreeGrafter"/>
</dbReference>
<evidence type="ECO:0000256" key="2">
    <source>
        <dbReference type="ARBA" id="ARBA00023204"/>
    </source>
</evidence>
<proteinExistence type="predicted"/>
<dbReference type="GO" id="GO:0032993">
    <property type="term" value="C:protein-DNA complex"/>
    <property type="evidence" value="ECO:0007669"/>
    <property type="project" value="TreeGrafter"/>
</dbReference>
<evidence type="ECO:0000256" key="1">
    <source>
        <dbReference type="ARBA" id="ARBA00022763"/>
    </source>
</evidence>
<name>A0A021VY08_9CELL</name>